<proteinExistence type="predicted"/>
<reference evidence="2" key="2">
    <citation type="journal article" date="2015" name="Data Brief">
        <title>Shoot transcriptome of the giant reed, Arundo donax.</title>
        <authorList>
            <person name="Barrero R.A."/>
            <person name="Guerrero F.D."/>
            <person name="Moolhuijzen P."/>
            <person name="Goolsby J.A."/>
            <person name="Tidwell J."/>
            <person name="Bellgard S.E."/>
            <person name="Bellgard M.I."/>
        </authorList>
    </citation>
    <scope>NUCLEOTIDE SEQUENCE</scope>
    <source>
        <tissue evidence="2">Shoot tissue taken approximately 20 cm above the soil surface</tissue>
    </source>
</reference>
<reference evidence="2" key="1">
    <citation type="submission" date="2014-09" db="EMBL/GenBank/DDBJ databases">
        <authorList>
            <person name="Magalhaes I.L.F."/>
            <person name="Oliveira U."/>
            <person name="Santos F.R."/>
            <person name="Vidigal T.H.D.A."/>
            <person name="Brescovit A.D."/>
            <person name="Santos A.J."/>
        </authorList>
    </citation>
    <scope>NUCLEOTIDE SEQUENCE</scope>
    <source>
        <tissue evidence="2">Shoot tissue taken approximately 20 cm above the soil surface</tissue>
    </source>
</reference>
<dbReference type="EMBL" id="GBRH01207333">
    <property type="protein sequence ID" value="JAD90562.1"/>
    <property type="molecule type" value="Transcribed_RNA"/>
</dbReference>
<feature type="region of interest" description="Disordered" evidence="1">
    <location>
        <begin position="122"/>
        <end position="144"/>
    </location>
</feature>
<name>A0A0A9E3K3_ARUDO</name>
<protein>
    <submittedName>
        <fullName evidence="2">Uncharacterized protein</fullName>
    </submittedName>
</protein>
<evidence type="ECO:0000313" key="2">
    <source>
        <dbReference type="EMBL" id="JAD90562.1"/>
    </source>
</evidence>
<organism evidence="2">
    <name type="scientific">Arundo donax</name>
    <name type="common">Giant reed</name>
    <name type="synonym">Donax arundinaceus</name>
    <dbReference type="NCBI Taxonomy" id="35708"/>
    <lineage>
        <taxon>Eukaryota</taxon>
        <taxon>Viridiplantae</taxon>
        <taxon>Streptophyta</taxon>
        <taxon>Embryophyta</taxon>
        <taxon>Tracheophyta</taxon>
        <taxon>Spermatophyta</taxon>
        <taxon>Magnoliopsida</taxon>
        <taxon>Liliopsida</taxon>
        <taxon>Poales</taxon>
        <taxon>Poaceae</taxon>
        <taxon>PACMAD clade</taxon>
        <taxon>Arundinoideae</taxon>
        <taxon>Arundineae</taxon>
        <taxon>Arundo</taxon>
    </lineage>
</organism>
<dbReference type="AlphaFoldDB" id="A0A0A9E3K3"/>
<accession>A0A0A9E3K3</accession>
<evidence type="ECO:0000256" key="1">
    <source>
        <dbReference type="SAM" id="MobiDB-lite"/>
    </source>
</evidence>
<sequence>MQAIGNYLRVRVGEHKRLERSREVSIKAGSGRYVIQLRSTHSGDHPDVGAGVLEPGGERRDEVLDKVGDTEGAEAAEREAADGGVLVAAVALEEVDGEECEVRVRARVGSDVEVAHLLRHDVGGGGAEHHLPERRGDVDAGCHA</sequence>
<feature type="region of interest" description="Disordered" evidence="1">
    <location>
        <begin position="39"/>
        <end position="60"/>
    </location>
</feature>